<gene>
    <name evidence="2" type="ORF">T440DRAFT_384811</name>
</gene>
<dbReference type="Gene3D" id="2.60.120.650">
    <property type="entry name" value="Cupin"/>
    <property type="match status" value="1"/>
</dbReference>
<sequence length="285" mass="31660">MLQISRLLPKGSPTRCYSSVARFSKVRSVQYDGKQSIDSFDTTQPALFKNSFADLPARSKWFTHDTHSHAKLTPYLSHHDASLVSLELTRSSPSPSDPQPTTFERFDAPLSLLLSHMTGPETPDTRLYLAQHSLSDLPEQLQHDLPTPLLFTQLGRGDIYSSSLWMGRPPTRTPLHRDPNPNLFVQLAGRKVVRLLRPEVGRGVYEWVRSEVGKGGGRASMRGVEMMEGEEMVGLENAVWGSSGVGEGVEAELESGDGLYIPLGWWHAVHGIGKGANASVNWWFR</sequence>
<dbReference type="Proteomes" id="UP000799423">
    <property type="component" value="Unassembled WGS sequence"/>
</dbReference>
<dbReference type="Pfam" id="PF13621">
    <property type="entry name" value="Cupin_8"/>
    <property type="match status" value="1"/>
</dbReference>
<dbReference type="PANTHER" id="PTHR12461">
    <property type="entry name" value="HYPOXIA-INDUCIBLE FACTOR 1 ALPHA INHIBITOR-RELATED"/>
    <property type="match status" value="1"/>
</dbReference>
<dbReference type="EMBL" id="MU006289">
    <property type="protein sequence ID" value="KAF2856106.1"/>
    <property type="molecule type" value="Genomic_DNA"/>
</dbReference>
<evidence type="ECO:0000313" key="3">
    <source>
        <dbReference type="Proteomes" id="UP000799423"/>
    </source>
</evidence>
<evidence type="ECO:0000259" key="1">
    <source>
        <dbReference type="PROSITE" id="PS51184"/>
    </source>
</evidence>
<dbReference type="InterPro" id="IPR041667">
    <property type="entry name" value="Cupin_8"/>
</dbReference>
<keyword evidence="3" id="KW-1185">Reference proteome</keyword>
<dbReference type="AlphaFoldDB" id="A0A6A7BKS0"/>
<protein>
    <submittedName>
        <fullName evidence="2">Clavaminate synthase-like protein</fullName>
    </submittedName>
</protein>
<dbReference type="OrthoDB" id="263283at2759"/>
<dbReference type="SUPFAM" id="SSF51197">
    <property type="entry name" value="Clavaminate synthase-like"/>
    <property type="match status" value="1"/>
</dbReference>
<dbReference type="PANTHER" id="PTHR12461:SF105">
    <property type="entry name" value="HYPOXIA-INDUCIBLE FACTOR 1-ALPHA INHIBITOR"/>
    <property type="match status" value="1"/>
</dbReference>
<dbReference type="InterPro" id="IPR003347">
    <property type="entry name" value="JmjC_dom"/>
</dbReference>
<reference evidence="2" key="1">
    <citation type="submission" date="2020-01" db="EMBL/GenBank/DDBJ databases">
        <authorList>
            <consortium name="DOE Joint Genome Institute"/>
            <person name="Haridas S."/>
            <person name="Albert R."/>
            <person name="Binder M."/>
            <person name="Bloem J."/>
            <person name="Labutti K."/>
            <person name="Salamov A."/>
            <person name="Andreopoulos B."/>
            <person name="Baker S.E."/>
            <person name="Barry K."/>
            <person name="Bills G."/>
            <person name="Bluhm B.H."/>
            <person name="Cannon C."/>
            <person name="Castanera R."/>
            <person name="Culley D.E."/>
            <person name="Daum C."/>
            <person name="Ezra D."/>
            <person name="Gonzalez J.B."/>
            <person name="Henrissat B."/>
            <person name="Kuo A."/>
            <person name="Liang C."/>
            <person name="Lipzen A."/>
            <person name="Lutzoni F."/>
            <person name="Magnuson J."/>
            <person name="Mondo S."/>
            <person name="Nolan M."/>
            <person name="Ohm R."/>
            <person name="Pangilinan J."/>
            <person name="Park H.-J."/>
            <person name="Ramirez L."/>
            <person name="Alfaro M."/>
            <person name="Sun H."/>
            <person name="Tritt A."/>
            <person name="Yoshinaga Y."/>
            <person name="Zwiers L.-H."/>
            <person name="Turgeon B.G."/>
            <person name="Goodwin S.B."/>
            <person name="Spatafora J.W."/>
            <person name="Crous P.W."/>
            <person name="Grigoriev I.V."/>
        </authorList>
    </citation>
    <scope>NUCLEOTIDE SEQUENCE</scope>
    <source>
        <strain evidence="2">IPT5</strain>
    </source>
</reference>
<feature type="domain" description="JmjC" evidence="1">
    <location>
        <begin position="134"/>
        <end position="285"/>
    </location>
</feature>
<organism evidence="2 3">
    <name type="scientific">Plenodomus tracheiphilus IPT5</name>
    <dbReference type="NCBI Taxonomy" id="1408161"/>
    <lineage>
        <taxon>Eukaryota</taxon>
        <taxon>Fungi</taxon>
        <taxon>Dikarya</taxon>
        <taxon>Ascomycota</taxon>
        <taxon>Pezizomycotina</taxon>
        <taxon>Dothideomycetes</taxon>
        <taxon>Pleosporomycetidae</taxon>
        <taxon>Pleosporales</taxon>
        <taxon>Pleosporineae</taxon>
        <taxon>Leptosphaeriaceae</taxon>
        <taxon>Plenodomus</taxon>
    </lineage>
</organism>
<proteinExistence type="predicted"/>
<dbReference type="PROSITE" id="PS51184">
    <property type="entry name" value="JMJC"/>
    <property type="match status" value="1"/>
</dbReference>
<name>A0A6A7BKS0_9PLEO</name>
<accession>A0A6A7BKS0</accession>
<evidence type="ECO:0000313" key="2">
    <source>
        <dbReference type="EMBL" id="KAF2856106.1"/>
    </source>
</evidence>